<keyword evidence="3 5" id="KW-1133">Transmembrane helix</keyword>
<dbReference type="GO" id="GO:0016020">
    <property type="term" value="C:membrane"/>
    <property type="evidence" value="ECO:0007669"/>
    <property type="project" value="UniProtKB-SubCell"/>
</dbReference>
<accession>X1TH53</accession>
<feature type="domain" description="Cation efflux protein transmembrane" evidence="6">
    <location>
        <begin position="19"/>
        <end position="84"/>
    </location>
</feature>
<feature type="transmembrane region" description="Helical" evidence="5">
    <location>
        <begin position="20"/>
        <end position="42"/>
    </location>
</feature>
<reference evidence="7" key="1">
    <citation type="journal article" date="2014" name="Front. Microbiol.">
        <title>High frequency of phylogenetically diverse reductive dehalogenase-homologous genes in deep subseafloor sedimentary metagenomes.</title>
        <authorList>
            <person name="Kawai M."/>
            <person name="Futagami T."/>
            <person name="Toyoda A."/>
            <person name="Takaki Y."/>
            <person name="Nishi S."/>
            <person name="Hori S."/>
            <person name="Arai W."/>
            <person name="Tsubouchi T."/>
            <person name="Morono Y."/>
            <person name="Uchiyama I."/>
            <person name="Ito T."/>
            <person name="Fujiyama A."/>
            <person name="Inagaki F."/>
            <person name="Takami H."/>
        </authorList>
    </citation>
    <scope>NUCLEOTIDE SEQUENCE</scope>
    <source>
        <strain evidence="7">Expedition CK06-06</strain>
    </source>
</reference>
<evidence type="ECO:0000256" key="3">
    <source>
        <dbReference type="ARBA" id="ARBA00022989"/>
    </source>
</evidence>
<evidence type="ECO:0000256" key="1">
    <source>
        <dbReference type="ARBA" id="ARBA00004141"/>
    </source>
</evidence>
<gene>
    <name evidence="7" type="ORF">S12H4_19987</name>
</gene>
<protein>
    <recommendedName>
        <fullName evidence="6">Cation efflux protein transmembrane domain-containing protein</fullName>
    </recommendedName>
</protein>
<dbReference type="InterPro" id="IPR027469">
    <property type="entry name" value="Cation_efflux_TMD_sf"/>
</dbReference>
<dbReference type="Gene3D" id="1.20.1510.10">
    <property type="entry name" value="Cation efflux protein transmembrane domain"/>
    <property type="match status" value="1"/>
</dbReference>
<dbReference type="InterPro" id="IPR058533">
    <property type="entry name" value="Cation_efflux_TM"/>
</dbReference>
<evidence type="ECO:0000313" key="7">
    <source>
        <dbReference type="EMBL" id="GAI86905.1"/>
    </source>
</evidence>
<comment type="caution">
    <text evidence="7">The sequence shown here is derived from an EMBL/GenBank/DDBJ whole genome shotgun (WGS) entry which is preliminary data.</text>
</comment>
<evidence type="ECO:0000256" key="4">
    <source>
        <dbReference type="ARBA" id="ARBA00023136"/>
    </source>
</evidence>
<feature type="non-terminal residue" evidence="7">
    <location>
        <position position="84"/>
    </location>
</feature>
<feature type="transmembrane region" description="Helical" evidence="5">
    <location>
        <begin position="48"/>
        <end position="65"/>
    </location>
</feature>
<dbReference type="SUPFAM" id="SSF161111">
    <property type="entry name" value="Cation efflux protein transmembrane domain-like"/>
    <property type="match status" value="1"/>
</dbReference>
<evidence type="ECO:0000256" key="5">
    <source>
        <dbReference type="SAM" id="Phobius"/>
    </source>
</evidence>
<dbReference type="Pfam" id="PF01545">
    <property type="entry name" value="Cation_efflux"/>
    <property type="match status" value="1"/>
</dbReference>
<keyword evidence="4 5" id="KW-0472">Membrane</keyword>
<evidence type="ECO:0000256" key="2">
    <source>
        <dbReference type="ARBA" id="ARBA00022692"/>
    </source>
</evidence>
<comment type="subcellular location">
    <subcellularLocation>
        <location evidence="1">Membrane</location>
        <topology evidence="1">Multi-pass membrane protein</topology>
    </subcellularLocation>
</comment>
<dbReference type="AlphaFoldDB" id="X1TH53"/>
<dbReference type="GO" id="GO:0008324">
    <property type="term" value="F:monoatomic cation transmembrane transporter activity"/>
    <property type="evidence" value="ECO:0007669"/>
    <property type="project" value="InterPro"/>
</dbReference>
<keyword evidence="2 5" id="KW-0812">Transmembrane</keyword>
<organism evidence="7">
    <name type="scientific">marine sediment metagenome</name>
    <dbReference type="NCBI Taxonomy" id="412755"/>
    <lineage>
        <taxon>unclassified sequences</taxon>
        <taxon>metagenomes</taxon>
        <taxon>ecological metagenomes</taxon>
    </lineage>
</organism>
<sequence length="84" mass="8831">MGKTKGKRKILATKESVAKLSIFCVSFLIVIKVAASIVTGSIGIRADAAHSVIDLIGVVIGYLGIRISGKPPDKQHSFGHSKAE</sequence>
<evidence type="ECO:0000259" key="6">
    <source>
        <dbReference type="Pfam" id="PF01545"/>
    </source>
</evidence>
<name>X1TH53_9ZZZZ</name>
<dbReference type="EMBL" id="BARW01010065">
    <property type="protein sequence ID" value="GAI86905.1"/>
    <property type="molecule type" value="Genomic_DNA"/>
</dbReference>
<proteinExistence type="predicted"/>